<protein>
    <submittedName>
        <fullName evidence="2">Uncharacterized protein</fullName>
    </submittedName>
</protein>
<reference evidence="2" key="2">
    <citation type="submission" date="2021-09" db="EMBL/GenBank/DDBJ databases">
        <authorList>
            <person name="Jia N."/>
            <person name="Wang J."/>
            <person name="Shi W."/>
            <person name="Du L."/>
            <person name="Sun Y."/>
            <person name="Zhan W."/>
            <person name="Jiang J."/>
            <person name="Wang Q."/>
            <person name="Zhang B."/>
            <person name="Ji P."/>
            <person name="Sakyi L.B."/>
            <person name="Cui X."/>
            <person name="Yuan T."/>
            <person name="Jiang B."/>
            <person name="Yang W."/>
            <person name="Lam T.T.-Y."/>
            <person name="Chang Q."/>
            <person name="Ding S."/>
            <person name="Wang X."/>
            <person name="Zhu J."/>
            <person name="Ruan X."/>
            <person name="Zhao L."/>
            <person name="Wei J."/>
            <person name="Que T."/>
            <person name="Du C."/>
            <person name="Cheng J."/>
            <person name="Dai P."/>
            <person name="Han X."/>
            <person name="Huang E."/>
            <person name="Gao Y."/>
            <person name="Liu J."/>
            <person name="Shao H."/>
            <person name="Ye R."/>
            <person name="Li L."/>
            <person name="Wei W."/>
            <person name="Wang X."/>
            <person name="Wang C."/>
            <person name="Huo Q."/>
            <person name="Li W."/>
            <person name="Guo W."/>
            <person name="Chen H."/>
            <person name="Chen S."/>
            <person name="Zhou L."/>
            <person name="Zhou L."/>
            <person name="Ni X."/>
            <person name="Tian J."/>
            <person name="Zhou Y."/>
            <person name="Sheng Y."/>
            <person name="Liu T."/>
            <person name="Pan Y."/>
            <person name="Xia L."/>
            <person name="Li J."/>
            <person name="Zhao F."/>
            <person name="Cao W."/>
        </authorList>
    </citation>
    <scope>NUCLEOTIDE SEQUENCE</scope>
    <source>
        <strain evidence="2">Rmic-2018</strain>
        <tissue evidence="2">Larvae</tissue>
    </source>
</reference>
<feature type="region of interest" description="Disordered" evidence="1">
    <location>
        <begin position="1"/>
        <end position="27"/>
    </location>
</feature>
<organism evidence="2 3">
    <name type="scientific">Rhipicephalus microplus</name>
    <name type="common">Cattle tick</name>
    <name type="synonym">Boophilus microplus</name>
    <dbReference type="NCBI Taxonomy" id="6941"/>
    <lineage>
        <taxon>Eukaryota</taxon>
        <taxon>Metazoa</taxon>
        <taxon>Ecdysozoa</taxon>
        <taxon>Arthropoda</taxon>
        <taxon>Chelicerata</taxon>
        <taxon>Arachnida</taxon>
        <taxon>Acari</taxon>
        <taxon>Parasitiformes</taxon>
        <taxon>Ixodida</taxon>
        <taxon>Ixodoidea</taxon>
        <taxon>Ixodidae</taxon>
        <taxon>Rhipicephalinae</taxon>
        <taxon>Rhipicephalus</taxon>
        <taxon>Boophilus</taxon>
    </lineage>
</organism>
<feature type="region of interest" description="Disordered" evidence="1">
    <location>
        <begin position="143"/>
        <end position="173"/>
    </location>
</feature>
<evidence type="ECO:0000313" key="2">
    <source>
        <dbReference type="EMBL" id="KAH8026298.1"/>
    </source>
</evidence>
<proteinExistence type="predicted"/>
<dbReference type="Proteomes" id="UP000821866">
    <property type="component" value="Unassembled WGS sequence"/>
</dbReference>
<sequence>MSNSKCKLLRAGKSNISSSKSAEGEDEFKADEVFDHETGKPKLPKQGAVDLMTQLGRPLVFPKVPMILDMQGTITAFLDHSPLFEVIFEYPSTLAYYNCTDDEDDCVAEIFTEFLNDGILQVAIAADSVRQGKSVLSSDSSVCMSSGGGGDNEPATCRTKNASSQIPSLRLHH</sequence>
<reference evidence="2" key="1">
    <citation type="journal article" date="2020" name="Cell">
        <title>Large-Scale Comparative Analyses of Tick Genomes Elucidate Their Genetic Diversity and Vector Capacities.</title>
        <authorList>
            <consortium name="Tick Genome and Microbiome Consortium (TIGMIC)"/>
            <person name="Jia N."/>
            <person name="Wang J."/>
            <person name="Shi W."/>
            <person name="Du L."/>
            <person name="Sun Y."/>
            <person name="Zhan W."/>
            <person name="Jiang J.F."/>
            <person name="Wang Q."/>
            <person name="Zhang B."/>
            <person name="Ji P."/>
            <person name="Bell-Sakyi L."/>
            <person name="Cui X.M."/>
            <person name="Yuan T.T."/>
            <person name="Jiang B.G."/>
            <person name="Yang W.F."/>
            <person name="Lam T.T."/>
            <person name="Chang Q.C."/>
            <person name="Ding S.J."/>
            <person name="Wang X.J."/>
            <person name="Zhu J.G."/>
            <person name="Ruan X.D."/>
            <person name="Zhao L."/>
            <person name="Wei J.T."/>
            <person name="Ye R.Z."/>
            <person name="Que T.C."/>
            <person name="Du C.H."/>
            <person name="Zhou Y.H."/>
            <person name="Cheng J.X."/>
            <person name="Dai P.F."/>
            <person name="Guo W.B."/>
            <person name="Han X.H."/>
            <person name="Huang E.J."/>
            <person name="Li L.F."/>
            <person name="Wei W."/>
            <person name="Gao Y.C."/>
            <person name="Liu J.Z."/>
            <person name="Shao H.Z."/>
            <person name="Wang X."/>
            <person name="Wang C.C."/>
            <person name="Yang T.C."/>
            <person name="Huo Q.B."/>
            <person name="Li W."/>
            <person name="Chen H.Y."/>
            <person name="Chen S.E."/>
            <person name="Zhou L.G."/>
            <person name="Ni X.B."/>
            <person name="Tian J.H."/>
            <person name="Sheng Y."/>
            <person name="Liu T."/>
            <person name="Pan Y.S."/>
            <person name="Xia L.Y."/>
            <person name="Li J."/>
            <person name="Zhao F."/>
            <person name="Cao W.C."/>
        </authorList>
    </citation>
    <scope>NUCLEOTIDE SEQUENCE</scope>
    <source>
        <strain evidence="2">Rmic-2018</strain>
    </source>
</reference>
<evidence type="ECO:0000256" key="1">
    <source>
        <dbReference type="SAM" id="MobiDB-lite"/>
    </source>
</evidence>
<dbReference type="AlphaFoldDB" id="A0A9J6DWL6"/>
<keyword evidence="3" id="KW-1185">Reference proteome</keyword>
<evidence type="ECO:0000313" key="3">
    <source>
        <dbReference type="Proteomes" id="UP000821866"/>
    </source>
</evidence>
<comment type="caution">
    <text evidence="2">The sequence shown here is derived from an EMBL/GenBank/DDBJ whole genome shotgun (WGS) entry which is preliminary data.</text>
</comment>
<gene>
    <name evidence="2" type="ORF">HPB51_019130</name>
</gene>
<dbReference type="EMBL" id="JABSTU010000007">
    <property type="protein sequence ID" value="KAH8026298.1"/>
    <property type="molecule type" value="Genomic_DNA"/>
</dbReference>
<feature type="compositionally biased region" description="Polar residues" evidence="1">
    <location>
        <begin position="158"/>
        <end position="167"/>
    </location>
</feature>
<accession>A0A9J6DWL6</accession>
<name>A0A9J6DWL6_RHIMP</name>